<reference evidence="2 3" key="1">
    <citation type="journal article" date="2013" name="Science">
        <title>Pandoraviruses: amoeba viruses with genomes up to 2.5 Mb reaching that of parasitic eukaryotes.</title>
        <authorList>
            <person name="Philippe N."/>
            <person name="Legendre M."/>
            <person name="Doutre G."/>
            <person name="Coute Y."/>
            <person name="Poirot O."/>
            <person name="Lescot M."/>
            <person name="Arslan D."/>
            <person name="Seltzer V."/>
            <person name="Bertaux L."/>
            <person name="Bruley C."/>
            <person name="Garin J."/>
            <person name="Claverie J.M."/>
            <person name="Abergel C."/>
        </authorList>
    </citation>
    <scope>NUCLEOTIDE SEQUENCE [LARGE SCALE GENOMIC DNA]</scope>
</reference>
<gene>
    <name evidence="2" type="ORF">psal_cds_1096</name>
</gene>
<dbReference type="Proteomes" id="UP000204584">
    <property type="component" value="Segment"/>
</dbReference>
<accession>S4W3R1</accession>
<evidence type="ECO:0000256" key="1">
    <source>
        <dbReference type="SAM" id="MobiDB-lite"/>
    </source>
</evidence>
<keyword evidence="3" id="KW-1185">Reference proteome</keyword>
<evidence type="ECO:0000313" key="2">
    <source>
        <dbReference type="EMBL" id="AGO85317.1"/>
    </source>
</evidence>
<organism evidence="2 3">
    <name type="scientific">Pandoravirus salinus</name>
    <dbReference type="NCBI Taxonomy" id="1349410"/>
    <lineage>
        <taxon>Viruses</taxon>
        <taxon>Pandoravirus</taxon>
    </lineage>
</organism>
<protein>
    <submittedName>
        <fullName evidence="2">Uncharacterized protein</fullName>
    </submittedName>
</protein>
<dbReference type="RefSeq" id="YP_008438393.1">
    <property type="nucleotide sequence ID" value="NC_022098.1"/>
</dbReference>
<feature type="region of interest" description="Disordered" evidence="1">
    <location>
        <begin position="21"/>
        <end position="43"/>
    </location>
</feature>
<dbReference type="GeneID" id="16607104"/>
<name>S4W3R1_9VIRU</name>
<proteinExistence type="predicted"/>
<dbReference type="KEGG" id="vg:16607104"/>
<dbReference type="EMBL" id="KC977571">
    <property type="protein sequence ID" value="AGO85317.1"/>
    <property type="molecule type" value="Genomic_DNA"/>
</dbReference>
<evidence type="ECO:0000313" key="3">
    <source>
        <dbReference type="Proteomes" id="UP000204584"/>
    </source>
</evidence>
<sequence>MDRETGDDCFDAWMRAMLSQHRNALATQDDAPPRPNNNAPKPYGALEALTAHVAEVGRAALSATDTSDNDRLAHDTVMRAGLDALDLVYGDHAATTTTNT</sequence>